<evidence type="ECO:0008006" key="3">
    <source>
        <dbReference type="Google" id="ProtNLM"/>
    </source>
</evidence>
<reference evidence="1 2" key="1">
    <citation type="submission" date="2022-10" db="EMBL/GenBank/DDBJ databases">
        <title>The complete genomes of actinobacterial strains from the NBC collection.</title>
        <authorList>
            <person name="Joergensen T.S."/>
            <person name="Alvarez Arevalo M."/>
            <person name="Sterndorff E.B."/>
            <person name="Faurdal D."/>
            <person name="Vuksanovic O."/>
            <person name="Mourched A.-S."/>
            <person name="Charusanti P."/>
            <person name="Shaw S."/>
            <person name="Blin K."/>
            <person name="Weber T."/>
        </authorList>
    </citation>
    <scope>NUCLEOTIDE SEQUENCE [LARGE SCALE GENOMIC DNA]</scope>
    <source>
        <strain evidence="1 2">NBC_01413</strain>
    </source>
</reference>
<evidence type="ECO:0000313" key="1">
    <source>
        <dbReference type="EMBL" id="WTY37785.1"/>
    </source>
</evidence>
<dbReference type="EMBL" id="CP109527">
    <property type="protein sequence ID" value="WTY37785.1"/>
    <property type="molecule type" value="Genomic_DNA"/>
</dbReference>
<dbReference type="InterPro" id="IPR036689">
    <property type="entry name" value="ESAT-6-like_sf"/>
</dbReference>
<gene>
    <name evidence="1" type="ORF">OG308_08080</name>
</gene>
<evidence type="ECO:0000313" key="2">
    <source>
        <dbReference type="Proteomes" id="UP001621418"/>
    </source>
</evidence>
<proteinExistence type="predicted"/>
<sequence length="107" mass="11362">MAADKVEFDEHLFRGAAAKTVHVHDRVKGIIDNLQGSMASNHGAWGSDTIGTTFAKGEDGKGGYTDSSKALTENGDAVAASFSNMSDSQTKTAEFLHNMDLDNRDGI</sequence>
<dbReference type="RefSeq" id="WP_063004719.1">
    <property type="nucleotide sequence ID" value="NZ_CP108014.1"/>
</dbReference>
<dbReference type="GeneID" id="91380944"/>
<organism evidence="1 2">
    <name type="scientific">Nocardia salmonicida</name>
    <dbReference type="NCBI Taxonomy" id="53431"/>
    <lineage>
        <taxon>Bacteria</taxon>
        <taxon>Bacillati</taxon>
        <taxon>Actinomycetota</taxon>
        <taxon>Actinomycetes</taxon>
        <taxon>Mycobacteriales</taxon>
        <taxon>Nocardiaceae</taxon>
        <taxon>Nocardia</taxon>
    </lineage>
</organism>
<keyword evidence="2" id="KW-1185">Reference proteome</keyword>
<dbReference type="SUPFAM" id="SSF140453">
    <property type="entry name" value="EsxAB dimer-like"/>
    <property type="match status" value="1"/>
</dbReference>
<name>A0ABZ1NCR4_9NOCA</name>
<protein>
    <recommendedName>
        <fullName evidence="3">WXG100 family type VII secretion target</fullName>
    </recommendedName>
</protein>
<dbReference type="Proteomes" id="UP001621418">
    <property type="component" value="Chromosome"/>
</dbReference>
<accession>A0ABZ1NCR4</accession>